<dbReference type="Gene3D" id="3.40.1700.10">
    <property type="entry name" value="DNA integrity scanning protein, DisA, N-terminal domain"/>
    <property type="match status" value="1"/>
</dbReference>
<reference evidence="2 3" key="1">
    <citation type="submission" date="2019-09" db="EMBL/GenBank/DDBJ databases">
        <title>Phylogeny of genus Pseudoclavibacter and closely related genus.</title>
        <authorList>
            <person name="Li Y."/>
        </authorList>
    </citation>
    <scope>NUCLEOTIDE SEQUENCE [LARGE SCALE GENOMIC DNA]</scope>
    <source>
        <strain evidence="2 3">THG-MD12</strain>
    </source>
</reference>
<organism evidence="2 3">
    <name type="scientific">Pseudoclavibacter terrae</name>
    <dbReference type="NCBI Taxonomy" id="1530195"/>
    <lineage>
        <taxon>Bacteria</taxon>
        <taxon>Bacillati</taxon>
        <taxon>Actinomycetota</taxon>
        <taxon>Actinomycetes</taxon>
        <taxon>Micrococcales</taxon>
        <taxon>Microbacteriaceae</taxon>
        <taxon>Pseudoclavibacter</taxon>
    </lineage>
</organism>
<dbReference type="InterPro" id="IPR036888">
    <property type="entry name" value="DNA_integrity_DisA_N_sf"/>
</dbReference>
<feature type="domain" description="DAC" evidence="1">
    <location>
        <begin position="349"/>
        <end position="504"/>
    </location>
</feature>
<protein>
    <recommendedName>
        <fullName evidence="1">DAC domain-containing protein</fullName>
    </recommendedName>
</protein>
<dbReference type="OrthoDB" id="859517at2"/>
<dbReference type="AlphaFoldDB" id="A0A7J5B238"/>
<dbReference type="Pfam" id="PF21752">
    <property type="entry name" value="DACNG"/>
    <property type="match status" value="1"/>
</dbReference>
<dbReference type="InterPro" id="IPR048555">
    <property type="entry name" value="DACNH"/>
</dbReference>
<gene>
    <name evidence="2" type="ORF">F8O03_06665</name>
</gene>
<dbReference type="PROSITE" id="PS51794">
    <property type="entry name" value="DAC"/>
    <property type="match status" value="1"/>
</dbReference>
<dbReference type="Proteomes" id="UP000490386">
    <property type="component" value="Unassembled WGS sequence"/>
</dbReference>
<dbReference type="RefSeq" id="WP_151423190.1">
    <property type="nucleotide sequence ID" value="NZ_WBJX01000002.1"/>
</dbReference>
<evidence type="ECO:0000313" key="3">
    <source>
        <dbReference type="Proteomes" id="UP000490386"/>
    </source>
</evidence>
<comment type="caution">
    <text evidence="2">The sequence shown here is derived from an EMBL/GenBank/DDBJ whole genome shotgun (WGS) entry which is preliminary data.</text>
</comment>
<name>A0A7J5B238_9MICO</name>
<evidence type="ECO:0000313" key="2">
    <source>
        <dbReference type="EMBL" id="KAB1638090.1"/>
    </source>
</evidence>
<keyword evidence="3" id="KW-1185">Reference proteome</keyword>
<dbReference type="EMBL" id="WBJX01000002">
    <property type="protein sequence ID" value="KAB1638090.1"/>
    <property type="molecule type" value="Genomic_DNA"/>
</dbReference>
<accession>A0A7J5B238</accession>
<sequence>MRRTIQQFMWGYQPHFRYSLEKLAAHVLESIGIHGAPEALLIGFREEGASPWPICIEPESRGYEPSQLADVVAVADDRLEQHPDAGVFYSDAGHHERMMKARLEECRRDSIAEELEGSSPGAGRLFFVGYPRRVDDYRVYPVVSVLRTVWDRYPRLTHVHRNGRIVTIESMQRAVMEEVVRTASADLDRREPPQELSDWPHVMAPDVVRRGAERFLRSLVAAHGSWEGTEFMSAMDSVAAQPYEGRTAVGSLILGKPDHPALSYDLRFEPPLKLRKSRVFRKTLEMSGVAVSLISDGAEIVGLGRAQATYDADSETLFQVTVVARGAWELAHAGVGLMRVENGRAQLPQERISREVFVDTARRVLGDETHPDKLWSQVEGAVDQQHGTMLVVHRDADAEASRLGAQATLIDPTELTAEALAAVTSIDGAVLLRPDATCVAVGVILDGTATASIGDASRGARFNSGMRYQAASPGGCLVVIVSEDGMIDLVPRLPRRVRRFDVERAVQRLEDAAGAADVDFEVATDRADHVSSLAFYLTPEQCARCNASKALIEEARAKSGGAFIRVGWNPLKPDPELDDSYFLPE</sequence>
<evidence type="ECO:0000259" key="1">
    <source>
        <dbReference type="PROSITE" id="PS51794"/>
    </source>
</evidence>
<dbReference type="InterPro" id="IPR048554">
    <property type="entry name" value="DACNG"/>
</dbReference>
<proteinExistence type="predicted"/>
<dbReference type="InterPro" id="IPR003390">
    <property type="entry name" value="DNA_integrity_scan_DisA_N"/>
</dbReference>
<dbReference type="Pfam" id="PF21750">
    <property type="entry name" value="DACNH"/>
    <property type="match status" value="1"/>
</dbReference>